<keyword evidence="2" id="KW-0560">Oxidoreductase</keyword>
<dbReference type="Pfam" id="PF13409">
    <property type="entry name" value="GST_N_2"/>
    <property type="match status" value="1"/>
</dbReference>
<dbReference type="EMBL" id="JBBBZM010000020">
    <property type="protein sequence ID" value="KAL0638594.1"/>
    <property type="molecule type" value="Genomic_DNA"/>
</dbReference>
<gene>
    <name evidence="2" type="primary">ECM4</name>
    <name evidence="2" type="ORF">Q9L58_002320</name>
</gene>
<dbReference type="SUPFAM" id="SSF52833">
    <property type="entry name" value="Thioredoxin-like"/>
    <property type="match status" value="1"/>
</dbReference>
<dbReference type="InterPro" id="IPR047047">
    <property type="entry name" value="GST_Omega-like_C"/>
</dbReference>
<feature type="domain" description="GST N-terminal" evidence="1">
    <location>
        <begin position="52"/>
        <end position="154"/>
    </location>
</feature>
<reference evidence="2 3" key="1">
    <citation type="submission" date="2024-02" db="EMBL/GenBank/DDBJ databases">
        <title>Discinaceae phylogenomics.</title>
        <authorList>
            <person name="Dirks A.C."/>
            <person name="James T.Y."/>
        </authorList>
    </citation>
    <scope>NUCLEOTIDE SEQUENCE [LARGE SCALE GENOMIC DNA]</scope>
    <source>
        <strain evidence="2 3">ACD0624</strain>
    </source>
</reference>
<dbReference type="InterPro" id="IPR040079">
    <property type="entry name" value="Glutathione_S-Trfase"/>
</dbReference>
<dbReference type="InterPro" id="IPR036249">
    <property type="entry name" value="Thioredoxin-like_sf"/>
</dbReference>
<dbReference type="SFLD" id="SFLDS00019">
    <property type="entry name" value="Glutathione_Transferase_(cytos"/>
    <property type="match status" value="1"/>
</dbReference>
<dbReference type="CDD" id="cd03190">
    <property type="entry name" value="GST_C_Omega_like"/>
    <property type="match status" value="1"/>
</dbReference>
<proteinExistence type="predicted"/>
<evidence type="ECO:0000313" key="3">
    <source>
        <dbReference type="Proteomes" id="UP001447188"/>
    </source>
</evidence>
<dbReference type="EC" id="1.8.5.7" evidence="2"/>
<dbReference type="SFLD" id="SFLDG01148">
    <property type="entry name" value="Xi_(cytGST)"/>
    <property type="match status" value="1"/>
</dbReference>
<dbReference type="PIRSF" id="PIRSF015753">
    <property type="entry name" value="GST"/>
    <property type="match status" value="1"/>
</dbReference>
<dbReference type="PANTHER" id="PTHR32419">
    <property type="entry name" value="GLUTATHIONYL-HYDROQUINONE REDUCTASE"/>
    <property type="match status" value="1"/>
</dbReference>
<dbReference type="SFLD" id="SFLDG01206">
    <property type="entry name" value="Xi.1"/>
    <property type="match status" value="1"/>
</dbReference>
<accession>A0ABR3GRQ1</accession>
<dbReference type="GO" id="GO:0016491">
    <property type="term" value="F:oxidoreductase activity"/>
    <property type="evidence" value="ECO:0007669"/>
    <property type="project" value="UniProtKB-KW"/>
</dbReference>
<dbReference type="SUPFAM" id="SSF47616">
    <property type="entry name" value="GST C-terminal domain-like"/>
    <property type="match status" value="1"/>
</dbReference>
<name>A0ABR3GRQ1_9PEZI</name>
<dbReference type="InterPro" id="IPR016639">
    <property type="entry name" value="GST_Omega/GSH"/>
</dbReference>
<evidence type="ECO:0000313" key="2">
    <source>
        <dbReference type="EMBL" id="KAL0638594.1"/>
    </source>
</evidence>
<sequence length="326" mass="37220">MTTEQKAITSWADKKTGEFVRKASSFRNAVSREPGSQFTPEKGRYHLFVSLACPWAHRTLIVRQLKGLESIIGFSVVHWHMGEGGWHFATPDEATSSPEIAAQPEQLTGAYYLKDLYFAANPVYDGRYTVPVLWDTKHKTICNNESSEIIRLLYTEFDDLVDAAHKNVTYYPAGLATAIDDINTWIYDTVNNGVYKAGFATTQDAYETHVLALFVALDRIEEILRTSDGPYLLGKTLTEADIRLYPTIVRFDPVYVQHFKCNIKMIRHDYPAIHKWLRHLYWDIPAFGETTNFEHIKKHYTKSHTQINPHGVTPVGPLPDIMPKDV</sequence>
<protein>
    <submittedName>
        <fullName evidence="2">S-glutathionyl-(Chloro)hydroquinone reductase</fullName>
        <ecNumber evidence="2">1.8.5.7</ecNumber>
    </submittedName>
</protein>
<keyword evidence="3" id="KW-1185">Reference proteome</keyword>
<dbReference type="Gene3D" id="3.40.30.10">
    <property type="entry name" value="Glutaredoxin"/>
    <property type="match status" value="1"/>
</dbReference>
<dbReference type="Pfam" id="PF13410">
    <property type="entry name" value="GST_C_2"/>
    <property type="match status" value="1"/>
</dbReference>
<dbReference type="Gene3D" id="1.20.1050.10">
    <property type="match status" value="1"/>
</dbReference>
<comment type="caution">
    <text evidence="2">The sequence shown here is derived from an EMBL/GenBank/DDBJ whole genome shotgun (WGS) entry which is preliminary data.</text>
</comment>
<dbReference type="InterPro" id="IPR004045">
    <property type="entry name" value="Glutathione_S-Trfase_N"/>
</dbReference>
<dbReference type="PANTHER" id="PTHR32419:SF6">
    <property type="entry name" value="GLUTATHIONE S-TRANSFERASE OMEGA-LIKE 1-RELATED"/>
    <property type="match status" value="1"/>
</dbReference>
<dbReference type="InterPro" id="IPR036282">
    <property type="entry name" value="Glutathione-S-Trfase_C_sf"/>
</dbReference>
<evidence type="ECO:0000259" key="1">
    <source>
        <dbReference type="Pfam" id="PF13409"/>
    </source>
</evidence>
<organism evidence="2 3">
    <name type="scientific">Discina gigas</name>
    <dbReference type="NCBI Taxonomy" id="1032678"/>
    <lineage>
        <taxon>Eukaryota</taxon>
        <taxon>Fungi</taxon>
        <taxon>Dikarya</taxon>
        <taxon>Ascomycota</taxon>
        <taxon>Pezizomycotina</taxon>
        <taxon>Pezizomycetes</taxon>
        <taxon>Pezizales</taxon>
        <taxon>Discinaceae</taxon>
        <taxon>Discina</taxon>
    </lineage>
</organism>
<dbReference type="Proteomes" id="UP001447188">
    <property type="component" value="Unassembled WGS sequence"/>
</dbReference>